<name>A0A1H9VDM3_9CORY</name>
<dbReference type="GO" id="GO:0003700">
    <property type="term" value="F:DNA-binding transcription factor activity"/>
    <property type="evidence" value="ECO:0007669"/>
    <property type="project" value="TreeGrafter"/>
</dbReference>
<dbReference type="RefSeq" id="WP_092260113.1">
    <property type="nucleotide sequence ID" value="NZ_CP047199.1"/>
</dbReference>
<dbReference type="Pfam" id="PF00440">
    <property type="entry name" value="TetR_N"/>
    <property type="match status" value="1"/>
</dbReference>
<sequence>MPSPSETTKRERIIEAAIMSLNRDGMEGTTLRRVADIAGVSLGAITHHFNDRETLLIEAMACYATSTLESYESFFADATDLESARRSVVKLLTAPADARFPAGVGSELYSISLRRPRYRLILDKWTRASREIIGRYFDEETTYVLDALYEGMLLHRRMKLGQYPDELVYKAVTRLTPPDTYIGPGSSR</sequence>
<proteinExistence type="predicted"/>
<dbReference type="EMBL" id="FOGQ01000011">
    <property type="protein sequence ID" value="SES19762.1"/>
    <property type="molecule type" value="Genomic_DNA"/>
</dbReference>
<reference evidence="5" key="1">
    <citation type="submission" date="2016-10" db="EMBL/GenBank/DDBJ databases">
        <authorList>
            <person name="Varghese N."/>
            <person name="Submissions S."/>
        </authorList>
    </citation>
    <scope>NUCLEOTIDE SEQUENCE [LARGE SCALE GENOMIC DNA]</scope>
    <source>
        <strain evidence="5">DSM 20524</strain>
    </source>
</reference>
<dbReference type="InterPro" id="IPR050109">
    <property type="entry name" value="HTH-type_TetR-like_transc_reg"/>
</dbReference>
<dbReference type="PRINTS" id="PR00455">
    <property type="entry name" value="HTHTETR"/>
</dbReference>
<dbReference type="SUPFAM" id="SSF46689">
    <property type="entry name" value="Homeodomain-like"/>
    <property type="match status" value="1"/>
</dbReference>
<feature type="domain" description="HTH tetR-type" evidence="3">
    <location>
        <begin position="7"/>
        <end position="67"/>
    </location>
</feature>
<dbReference type="STRING" id="1121357.SAMN05661109_02207"/>
<feature type="DNA-binding region" description="H-T-H motif" evidence="2">
    <location>
        <begin position="30"/>
        <end position="49"/>
    </location>
</feature>
<dbReference type="GO" id="GO:0000976">
    <property type="term" value="F:transcription cis-regulatory region binding"/>
    <property type="evidence" value="ECO:0007669"/>
    <property type="project" value="TreeGrafter"/>
</dbReference>
<accession>A0A1H9VDM3</accession>
<dbReference type="PROSITE" id="PS50977">
    <property type="entry name" value="HTH_TETR_2"/>
    <property type="match status" value="1"/>
</dbReference>
<organism evidence="4 5">
    <name type="scientific">Corynebacterium cystitidis DSM 20524</name>
    <dbReference type="NCBI Taxonomy" id="1121357"/>
    <lineage>
        <taxon>Bacteria</taxon>
        <taxon>Bacillati</taxon>
        <taxon>Actinomycetota</taxon>
        <taxon>Actinomycetes</taxon>
        <taxon>Mycobacteriales</taxon>
        <taxon>Corynebacteriaceae</taxon>
        <taxon>Corynebacterium</taxon>
    </lineage>
</organism>
<evidence type="ECO:0000256" key="1">
    <source>
        <dbReference type="ARBA" id="ARBA00023125"/>
    </source>
</evidence>
<dbReference type="PANTHER" id="PTHR30055">
    <property type="entry name" value="HTH-TYPE TRANSCRIPTIONAL REGULATOR RUTR"/>
    <property type="match status" value="1"/>
</dbReference>
<gene>
    <name evidence="4" type="ORF">SAMN05661109_02207</name>
</gene>
<protein>
    <submittedName>
        <fullName evidence="4">Transcriptional regulator, TetR family</fullName>
    </submittedName>
</protein>
<dbReference type="InterPro" id="IPR001647">
    <property type="entry name" value="HTH_TetR"/>
</dbReference>
<dbReference type="AlphaFoldDB" id="A0A1H9VDM3"/>
<evidence type="ECO:0000256" key="2">
    <source>
        <dbReference type="PROSITE-ProRule" id="PRU00335"/>
    </source>
</evidence>
<dbReference type="Proteomes" id="UP000198929">
    <property type="component" value="Unassembled WGS sequence"/>
</dbReference>
<evidence type="ECO:0000259" key="3">
    <source>
        <dbReference type="PROSITE" id="PS50977"/>
    </source>
</evidence>
<evidence type="ECO:0000313" key="5">
    <source>
        <dbReference type="Proteomes" id="UP000198929"/>
    </source>
</evidence>
<keyword evidence="1 2" id="KW-0238">DNA-binding</keyword>
<keyword evidence="5" id="KW-1185">Reference proteome</keyword>
<evidence type="ECO:0000313" key="4">
    <source>
        <dbReference type="EMBL" id="SES19762.1"/>
    </source>
</evidence>
<dbReference type="PANTHER" id="PTHR30055:SF226">
    <property type="entry name" value="HTH-TYPE TRANSCRIPTIONAL REGULATOR PKSA"/>
    <property type="match status" value="1"/>
</dbReference>
<dbReference type="Gene3D" id="1.10.357.10">
    <property type="entry name" value="Tetracycline Repressor, domain 2"/>
    <property type="match status" value="1"/>
</dbReference>
<dbReference type="InterPro" id="IPR009057">
    <property type="entry name" value="Homeodomain-like_sf"/>
</dbReference>